<gene>
    <name evidence="1" type="ORF">EDC45_1768</name>
</gene>
<sequence>MSIRRRKLHLKKTNSALHLTQSRRTRRLKHAKRHKANIASRHAQNFLIQQDELY</sequence>
<proteinExistence type="predicted"/>
<reference evidence="1 2" key="1">
    <citation type="submission" date="2019-03" db="EMBL/GenBank/DDBJ databases">
        <title>Genomic Encyclopedia of Type Strains, Phase IV (KMG-IV): sequencing the most valuable type-strain genomes for metagenomic binning, comparative biology and taxonomic classification.</title>
        <authorList>
            <person name="Goeker M."/>
        </authorList>
    </citation>
    <scope>NUCLEOTIDE SEQUENCE [LARGE SCALE GENOMIC DNA]</scope>
    <source>
        <strain evidence="1 2">DSM 28403</strain>
    </source>
</reference>
<dbReference type="RefSeq" id="WP_166635126.1">
    <property type="nucleotide sequence ID" value="NZ_SNYQ01000008.1"/>
</dbReference>
<organism evidence="1 2">
    <name type="scientific">Mesocricetibacter intestinalis</name>
    <dbReference type="NCBI Taxonomy" id="1521930"/>
    <lineage>
        <taxon>Bacteria</taxon>
        <taxon>Pseudomonadati</taxon>
        <taxon>Pseudomonadota</taxon>
        <taxon>Gammaproteobacteria</taxon>
        <taxon>Pasteurellales</taxon>
        <taxon>Pasteurellaceae</taxon>
        <taxon>Mesocricetibacter</taxon>
    </lineage>
</organism>
<name>A0A4R6VGD3_9PAST</name>
<keyword evidence="2" id="KW-1185">Reference proteome</keyword>
<protein>
    <submittedName>
        <fullName evidence="1">Uncharacterized protein</fullName>
    </submittedName>
</protein>
<dbReference type="Proteomes" id="UP000295657">
    <property type="component" value="Unassembled WGS sequence"/>
</dbReference>
<accession>A0A4R6VGD3</accession>
<evidence type="ECO:0000313" key="1">
    <source>
        <dbReference type="EMBL" id="TDQ56809.1"/>
    </source>
</evidence>
<evidence type="ECO:0000313" key="2">
    <source>
        <dbReference type="Proteomes" id="UP000295657"/>
    </source>
</evidence>
<comment type="caution">
    <text evidence="1">The sequence shown here is derived from an EMBL/GenBank/DDBJ whole genome shotgun (WGS) entry which is preliminary data.</text>
</comment>
<dbReference type="EMBL" id="SNYQ01000008">
    <property type="protein sequence ID" value="TDQ56809.1"/>
    <property type="molecule type" value="Genomic_DNA"/>
</dbReference>
<dbReference type="AlphaFoldDB" id="A0A4R6VGD3"/>